<comment type="caution">
    <text evidence="4">The sequence shown here is derived from an EMBL/GenBank/DDBJ whole genome shotgun (WGS) entry which is preliminary data.</text>
</comment>
<dbReference type="InterPro" id="IPR017937">
    <property type="entry name" value="Thioredoxin_CS"/>
</dbReference>
<evidence type="ECO:0000256" key="2">
    <source>
        <dbReference type="SAM" id="MobiDB-lite"/>
    </source>
</evidence>
<dbReference type="Pfam" id="PF00085">
    <property type="entry name" value="Thioredoxin"/>
    <property type="match status" value="1"/>
</dbReference>
<dbReference type="AlphaFoldDB" id="A0A814I739"/>
<reference evidence="4" key="1">
    <citation type="submission" date="2021-02" db="EMBL/GenBank/DDBJ databases">
        <authorList>
            <person name="Nowell W R."/>
        </authorList>
    </citation>
    <scope>NUCLEOTIDE SEQUENCE</scope>
    <source>
        <strain evidence="4">Ploen Becks lab</strain>
    </source>
</reference>
<proteinExistence type="predicted"/>
<dbReference type="InterPro" id="IPR036249">
    <property type="entry name" value="Thioredoxin-like_sf"/>
</dbReference>
<evidence type="ECO:0000256" key="1">
    <source>
        <dbReference type="ARBA" id="ARBA00023157"/>
    </source>
</evidence>
<feature type="compositionally biased region" description="Basic and acidic residues" evidence="2">
    <location>
        <begin position="120"/>
        <end position="165"/>
    </location>
</feature>
<sequence>MSVIHVHESDKFKELISTGVSLVDFSASWCGPCKLVEPVFKNLAKENPSIKFIHIDVDDAAESMEEELEAVSGVPHFELYHNGEKISQFAGANLGKIKESVETLKSKLEASKPVEEEEKKEESKEEVITNVEKEEDKNEPKEDVQTGEQKDSDSQGSHEHSKLEEISNSNQTEEPKKE</sequence>
<organism evidence="4 5">
    <name type="scientific">Brachionus calyciflorus</name>
    <dbReference type="NCBI Taxonomy" id="104777"/>
    <lineage>
        <taxon>Eukaryota</taxon>
        <taxon>Metazoa</taxon>
        <taxon>Spiralia</taxon>
        <taxon>Gnathifera</taxon>
        <taxon>Rotifera</taxon>
        <taxon>Eurotatoria</taxon>
        <taxon>Monogononta</taxon>
        <taxon>Pseudotrocha</taxon>
        <taxon>Ploima</taxon>
        <taxon>Brachionidae</taxon>
        <taxon>Brachionus</taxon>
    </lineage>
</organism>
<evidence type="ECO:0000313" key="4">
    <source>
        <dbReference type="EMBL" id="CAF1017923.1"/>
    </source>
</evidence>
<keyword evidence="1" id="KW-1015">Disulfide bond</keyword>
<dbReference type="PROSITE" id="PS51352">
    <property type="entry name" value="THIOREDOXIN_2"/>
    <property type="match status" value="1"/>
</dbReference>
<protein>
    <recommendedName>
        <fullName evidence="3">Thioredoxin domain-containing protein</fullName>
    </recommendedName>
</protein>
<evidence type="ECO:0000313" key="5">
    <source>
        <dbReference type="Proteomes" id="UP000663879"/>
    </source>
</evidence>
<dbReference type="PROSITE" id="PS00194">
    <property type="entry name" value="THIOREDOXIN_1"/>
    <property type="match status" value="1"/>
</dbReference>
<evidence type="ECO:0000259" key="3">
    <source>
        <dbReference type="PROSITE" id="PS51352"/>
    </source>
</evidence>
<dbReference type="OrthoDB" id="2121326at2759"/>
<dbReference type="Gene3D" id="3.40.30.10">
    <property type="entry name" value="Glutaredoxin"/>
    <property type="match status" value="1"/>
</dbReference>
<accession>A0A814I739</accession>
<feature type="region of interest" description="Disordered" evidence="2">
    <location>
        <begin position="107"/>
        <end position="178"/>
    </location>
</feature>
<dbReference type="SUPFAM" id="SSF52833">
    <property type="entry name" value="Thioredoxin-like"/>
    <property type="match status" value="1"/>
</dbReference>
<name>A0A814I739_9BILA</name>
<dbReference type="InterPro" id="IPR013766">
    <property type="entry name" value="Thioredoxin_domain"/>
</dbReference>
<keyword evidence="5" id="KW-1185">Reference proteome</keyword>
<feature type="domain" description="Thioredoxin" evidence="3">
    <location>
        <begin position="1"/>
        <end position="113"/>
    </location>
</feature>
<dbReference type="PANTHER" id="PTHR46115">
    <property type="entry name" value="THIOREDOXIN-LIKE PROTEIN 1"/>
    <property type="match status" value="1"/>
</dbReference>
<dbReference type="Proteomes" id="UP000663879">
    <property type="component" value="Unassembled WGS sequence"/>
</dbReference>
<dbReference type="CDD" id="cd02947">
    <property type="entry name" value="TRX_family"/>
    <property type="match status" value="1"/>
</dbReference>
<dbReference type="EMBL" id="CAJNOC010004333">
    <property type="protein sequence ID" value="CAF1017923.1"/>
    <property type="molecule type" value="Genomic_DNA"/>
</dbReference>
<gene>
    <name evidence="4" type="ORF">OXX778_LOCUS17227</name>
</gene>